<dbReference type="EMBL" id="LJIJ01000213">
    <property type="protein sequence ID" value="ODN00337.1"/>
    <property type="molecule type" value="Genomic_DNA"/>
</dbReference>
<proteinExistence type="predicted"/>
<gene>
    <name evidence="2" type="ORF">Ocin01_06339</name>
</gene>
<evidence type="ECO:0000313" key="3">
    <source>
        <dbReference type="Proteomes" id="UP000094527"/>
    </source>
</evidence>
<keyword evidence="1" id="KW-1133">Transmembrane helix</keyword>
<sequence length="434" mass="49195">MIQEKQKVILWEDFIRLQTSIVSFQKERSCPASSNSRISIIIKIVYSIPMLPTFWPVGREFGLYRIMACKFRHFLALVISVGITSLILCIFGRDQTAVNLEQIVSETHKQFESLKANLQNGDGAKRLEVEDKYISMLGFNSDGVDLTSKGGSSIASHLKNKFFVPELEFQNETLPVIIVSSVQKGQLLEAEEFIMNVQQFLPSKLVLLWNVDPSTPIEEDNDFSYSLKQLCNTSTCLVKRFNFEDYPEHLKDLTLRAYRPIILQTLLDSGNCVLWLDIDRRLMRSSQLNLQQLLNLSQHGGSDGIIGWSAGHPTSSLTHPKMFPFFQTDVENYYFHRMIDPSQLLLCKSNNLVSKVMHPWVACTLKKDCVAPFGAQTSGCRFDKKPLYRYSGCHAYDAAALNVALGLAFPLHQPYIARSSISRPSQKYNLTTSS</sequence>
<reference evidence="2 3" key="1">
    <citation type="journal article" date="2016" name="Genome Biol. Evol.">
        <title>Gene Family Evolution Reflects Adaptation to Soil Environmental Stressors in the Genome of the Collembolan Orchesella cincta.</title>
        <authorList>
            <person name="Faddeeva-Vakhrusheva A."/>
            <person name="Derks M.F."/>
            <person name="Anvar S.Y."/>
            <person name="Agamennone V."/>
            <person name="Suring W."/>
            <person name="Smit S."/>
            <person name="van Straalen N.M."/>
            <person name="Roelofs D."/>
        </authorList>
    </citation>
    <scope>NUCLEOTIDE SEQUENCE [LARGE SCALE GENOMIC DNA]</scope>
    <source>
        <tissue evidence="2">Mixed pool</tissue>
    </source>
</reference>
<dbReference type="OMA" id="RIMACKF"/>
<dbReference type="STRING" id="48709.A0A1D2N4Y2"/>
<dbReference type="AlphaFoldDB" id="A0A1D2N4Y2"/>
<accession>A0A1D2N4Y2</accession>
<evidence type="ECO:0000256" key="1">
    <source>
        <dbReference type="SAM" id="Phobius"/>
    </source>
</evidence>
<dbReference type="Proteomes" id="UP000094527">
    <property type="component" value="Unassembled WGS sequence"/>
</dbReference>
<organism evidence="2 3">
    <name type="scientific">Orchesella cincta</name>
    <name type="common">Springtail</name>
    <name type="synonym">Podura cincta</name>
    <dbReference type="NCBI Taxonomy" id="48709"/>
    <lineage>
        <taxon>Eukaryota</taxon>
        <taxon>Metazoa</taxon>
        <taxon>Ecdysozoa</taxon>
        <taxon>Arthropoda</taxon>
        <taxon>Hexapoda</taxon>
        <taxon>Collembola</taxon>
        <taxon>Entomobryomorpha</taxon>
        <taxon>Entomobryoidea</taxon>
        <taxon>Orchesellidae</taxon>
        <taxon>Orchesellinae</taxon>
        <taxon>Orchesella</taxon>
    </lineage>
</organism>
<keyword evidence="1" id="KW-0812">Transmembrane</keyword>
<comment type="caution">
    <text evidence="2">The sequence shown here is derived from an EMBL/GenBank/DDBJ whole genome shotgun (WGS) entry which is preliminary data.</text>
</comment>
<protein>
    <submittedName>
        <fullName evidence="2">Uncharacterized protein</fullName>
    </submittedName>
</protein>
<name>A0A1D2N4Y2_ORCCI</name>
<dbReference type="PANTHER" id="PTHR31389:SF4">
    <property type="entry name" value="LD39211P"/>
    <property type="match status" value="1"/>
</dbReference>
<keyword evidence="3" id="KW-1185">Reference proteome</keyword>
<dbReference type="OrthoDB" id="6414280at2759"/>
<keyword evidence="1" id="KW-0472">Membrane</keyword>
<dbReference type="PANTHER" id="PTHR31389">
    <property type="entry name" value="LD39211P"/>
    <property type="match status" value="1"/>
</dbReference>
<feature type="transmembrane region" description="Helical" evidence="1">
    <location>
        <begin position="74"/>
        <end position="93"/>
    </location>
</feature>
<evidence type="ECO:0000313" key="2">
    <source>
        <dbReference type="EMBL" id="ODN00337.1"/>
    </source>
</evidence>